<dbReference type="OrthoDB" id="1956031at2"/>
<evidence type="ECO:0000259" key="2">
    <source>
        <dbReference type="Pfam" id="PF07833"/>
    </source>
</evidence>
<evidence type="ECO:0000259" key="3">
    <source>
        <dbReference type="Pfam" id="PF13229"/>
    </source>
</evidence>
<comment type="caution">
    <text evidence="4">The sequence shown here is derived from an EMBL/GenBank/DDBJ whole genome shotgun (WGS) entry which is preliminary data.</text>
</comment>
<sequence length="351" mass="38913">MKNKDRLKGFFSGIIFSIIIGVFALGVTVFAAPIESKLSVMYDNIKIYVDGALFQPQDANGKDIKPFISKGITYLPVAALSKALGKDVSWDGKAKSIYIGRKPDTKAEEVTVYNVNELYDALGSNKHIKLKPGIYNISDLNQDSSKSKNIYWESVYDGNELILDEINNLTLEGLGDKPVEIVVEPRYANVLTFTNSRKISIKNIKAGHTIKKGECVGGVFNFDVSKDIDISNSILYGCGTYGIIAKDTENLKFNNSIIEECTYGAMTLYDCNDFVFANSVIRKCENFNLIEIDSSTNIVYDKCEISDNTSSDVLTVSLSNGVKFTNCKFKNNNSFDPNLFLNVDFTGTTFE</sequence>
<feature type="transmembrane region" description="Helical" evidence="1">
    <location>
        <begin position="12"/>
        <end position="34"/>
    </location>
</feature>
<dbReference type="InterPro" id="IPR012334">
    <property type="entry name" value="Pectin_lyas_fold"/>
</dbReference>
<protein>
    <submittedName>
        <fullName evidence="4">Copper amine oxidase</fullName>
    </submittedName>
</protein>
<dbReference type="EMBL" id="ATAY01000098">
    <property type="protein sequence ID" value="EPR07733.1"/>
    <property type="molecule type" value="Genomic_DNA"/>
</dbReference>
<dbReference type="Pfam" id="PF07833">
    <property type="entry name" value="Cu_amine_oxidN1"/>
    <property type="match status" value="1"/>
</dbReference>
<dbReference type="Gene3D" id="2.160.20.10">
    <property type="entry name" value="Single-stranded right-handed beta-helix, Pectin lyase-like"/>
    <property type="match status" value="1"/>
</dbReference>
<keyword evidence="1" id="KW-0472">Membrane</keyword>
<dbReference type="InterPro" id="IPR036582">
    <property type="entry name" value="Mao_N_sf"/>
</dbReference>
<evidence type="ECO:0000313" key="5">
    <source>
        <dbReference type="Proteomes" id="UP000016860"/>
    </source>
</evidence>
<gene>
    <name evidence="4" type="ORF">L323_19615</name>
</gene>
<name>U4QWS3_9FIRM</name>
<dbReference type="RefSeq" id="WP_020817275.1">
    <property type="nucleotide sequence ID" value="NZ_ATAY01000098.1"/>
</dbReference>
<dbReference type="InterPro" id="IPR039448">
    <property type="entry name" value="Beta_helix"/>
</dbReference>
<dbReference type="SUPFAM" id="SSF55383">
    <property type="entry name" value="Copper amine oxidase, domain N"/>
    <property type="match status" value="1"/>
</dbReference>
<dbReference type="STRING" id="1330534.L323_19615"/>
<keyword evidence="1" id="KW-0812">Transmembrane</keyword>
<proteinExistence type="predicted"/>
<feature type="domain" description="Right handed beta helix" evidence="3">
    <location>
        <begin position="225"/>
        <end position="333"/>
    </location>
</feature>
<accession>U4QWS3</accession>
<dbReference type="Proteomes" id="UP000016860">
    <property type="component" value="Unassembled WGS sequence"/>
</dbReference>
<dbReference type="AlphaFoldDB" id="U4QWS3"/>
<feature type="domain" description="Copper amine oxidase-like N-terminal" evidence="2">
    <location>
        <begin position="63"/>
        <end position="104"/>
    </location>
</feature>
<organism evidence="4 5">
    <name type="scientific">Ruminiclostridium papyrosolvens C7</name>
    <dbReference type="NCBI Taxonomy" id="1330534"/>
    <lineage>
        <taxon>Bacteria</taxon>
        <taxon>Bacillati</taxon>
        <taxon>Bacillota</taxon>
        <taxon>Clostridia</taxon>
        <taxon>Eubacteriales</taxon>
        <taxon>Oscillospiraceae</taxon>
        <taxon>Ruminiclostridium</taxon>
    </lineage>
</organism>
<dbReference type="InterPro" id="IPR011050">
    <property type="entry name" value="Pectin_lyase_fold/virulence"/>
</dbReference>
<dbReference type="Pfam" id="PF13229">
    <property type="entry name" value="Beta_helix"/>
    <property type="match status" value="1"/>
</dbReference>
<dbReference type="PATRIC" id="fig|1330534.3.peg.3893"/>
<dbReference type="SUPFAM" id="SSF51126">
    <property type="entry name" value="Pectin lyase-like"/>
    <property type="match status" value="1"/>
</dbReference>
<keyword evidence="1" id="KW-1133">Transmembrane helix</keyword>
<evidence type="ECO:0000313" key="4">
    <source>
        <dbReference type="EMBL" id="EPR07733.1"/>
    </source>
</evidence>
<evidence type="ECO:0000256" key="1">
    <source>
        <dbReference type="SAM" id="Phobius"/>
    </source>
</evidence>
<dbReference type="InterPro" id="IPR012854">
    <property type="entry name" value="Cu_amine_oxidase-like_N"/>
</dbReference>
<reference evidence="4 5" key="1">
    <citation type="journal article" date="2013" name="Genome Announc.">
        <title>Draft Genome Sequence of the Cellulolytic Bacterium Clostridium papyrosolvens C7 (ATCC 700395).</title>
        <authorList>
            <person name="Zepeda V."/>
            <person name="Dassa B."/>
            <person name="Borovok I."/>
            <person name="Lamed R."/>
            <person name="Bayer E.A."/>
            <person name="Cate J.H."/>
        </authorList>
    </citation>
    <scope>NUCLEOTIDE SEQUENCE [LARGE SCALE GENOMIC DNA]</scope>
    <source>
        <strain evidence="4 5">C7</strain>
    </source>
</reference>